<dbReference type="AlphaFoldDB" id="A0A3B5KSC3"/>
<evidence type="ECO:0008006" key="5">
    <source>
        <dbReference type="Google" id="ProtNLM"/>
    </source>
</evidence>
<reference evidence="3" key="1">
    <citation type="submission" date="2025-08" db="UniProtKB">
        <authorList>
            <consortium name="Ensembl"/>
        </authorList>
    </citation>
    <scope>IDENTIFICATION</scope>
</reference>
<accession>A0A3B5KSC3</accession>
<dbReference type="InterPro" id="IPR001611">
    <property type="entry name" value="Leu-rich_rpt"/>
</dbReference>
<dbReference type="Pfam" id="PF13855">
    <property type="entry name" value="LRR_8"/>
    <property type="match status" value="1"/>
</dbReference>
<dbReference type="SMART" id="SM00364">
    <property type="entry name" value="LRR_BAC"/>
    <property type="match status" value="3"/>
</dbReference>
<dbReference type="GO" id="GO:0005737">
    <property type="term" value="C:cytoplasm"/>
    <property type="evidence" value="ECO:0007669"/>
    <property type="project" value="TreeGrafter"/>
</dbReference>
<proteinExistence type="predicted"/>
<keyword evidence="1" id="KW-0433">Leucine-rich repeat</keyword>
<evidence type="ECO:0000256" key="2">
    <source>
        <dbReference type="ARBA" id="ARBA00022737"/>
    </source>
</evidence>
<evidence type="ECO:0000313" key="4">
    <source>
        <dbReference type="Proteomes" id="UP000261380"/>
    </source>
</evidence>
<dbReference type="GeneTree" id="ENSGT00390000008994"/>
<dbReference type="PROSITE" id="PS51450">
    <property type="entry name" value="LRR"/>
    <property type="match status" value="2"/>
</dbReference>
<keyword evidence="2" id="KW-0677">Repeat</keyword>
<reference evidence="3" key="2">
    <citation type="submission" date="2025-09" db="UniProtKB">
        <authorList>
            <consortium name="Ensembl"/>
        </authorList>
    </citation>
    <scope>IDENTIFICATION</scope>
</reference>
<keyword evidence="4" id="KW-1185">Reference proteome</keyword>
<dbReference type="PANTHER" id="PTHR15454:SF19">
    <property type="entry name" value="LEUCINE-RICH REPEAT-CONTAINING PROTEIN 51"/>
    <property type="match status" value="1"/>
</dbReference>
<dbReference type="Proteomes" id="UP000261380">
    <property type="component" value="Unplaced"/>
</dbReference>
<name>A0A3B5KSC3_9TELE</name>
<dbReference type="Ensembl" id="ENSXCOT00000001400.1">
    <property type="protein sequence ID" value="ENSXCOP00000001377.1"/>
    <property type="gene ID" value="ENSXCOG00000001122.1"/>
</dbReference>
<dbReference type="SUPFAM" id="SSF52058">
    <property type="entry name" value="L domain-like"/>
    <property type="match status" value="1"/>
</dbReference>
<evidence type="ECO:0000256" key="1">
    <source>
        <dbReference type="ARBA" id="ARBA00022614"/>
    </source>
</evidence>
<protein>
    <recommendedName>
        <fullName evidence="5">Leucine rich repeat containing 43</fullName>
    </recommendedName>
</protein>
<organism evidence="3 4">
    <name type="scientific">Xiphophorus couchianus</name>
    <name type="common">Monterrey platyfish</name>
    <dbReference type="NCBI Taxonomy" id="32473"/>
    <lineage>
        <taxon>Eukaryota</taxon>
        <taxon>Metazoa</taxon>
        <taxon>Chordata</taxon>
        <taxon>Craniata</taxon>
        <taxon>Vertebrata</taxon>
        <taxon>Euteleostomi</taxon>
        <taxon>Actinopterygii</taxon>
        <taxon>Neopterygii</taxon>
        <taxon>Teleostei</taxon>
        <taxon>Neoteleostei</taxon>
        <taxon>Acanthomorphata</taxon>
        <taxon>Ovalentaria</taxon>
        <taxon>Atherinomorphae</taxon>
        <taxon>Cyprinodontiformes</taxon>
        <taxon>Poeciliidae</taxon>
        <taxon>Poeciliinae</taxon>
        <taxon>Xiphophorus</taxon>
    </lineage>
</organism>
<dbReference type="STRING" id="32473.ENSXCOP00000001377"/>
<dbReference type="Gene3D" id="3.80.10.10">
    <property type="entry name" value="Ribonuclease Inhibitor"/>
    <property type="match status" value="1"/>
</dbReference>
<evidence type="ECO:0000313" key="3">
    <source>
        <dbReference type="Ensembl" id="ENSXCOP00000001377.1"/>
    </source>
</evidence>
<dbReference type="InterPro" id="IPR032675">
    <property type="entry name" value="LRR_dom_sf"/>
</dbReference>
<sequence>MSSKTLSAAIEKNIRRLGLTDFPCGNGPWVSFHCPRRAKNGPDEAETESPDVLLDLLRYPRSPWMYSETWSPQASELRELAVKEPKRLSKNFILNYFTTIRITGKNVSSIDKGLLKFSKLEELVLSGNLISEIPAKHLPSTLKILELRANRLSSLSDLASCPPPQLQYLGLGSNSLGSHQDICDLTGRHWPHLACLDLSNCNFQEQQFLVATLETLPCLKTLTLKGNPFTMTPSYPGFTVDSLPQISCLDSSWLTTEERYNFFGLARMNDLVEDVASVTLSLTRLRGIPDPLMHVDKKAVEFPIVTYKYFISYQFFSHPTPGYQCSVLLLVSIINLFDKNSCFSNKYKFIYEMLFLTKENVQVDGVKIENMTSSFCSVLKVKTPPKPKNKKKKGPPELVHDPPIRKLLNSVHVPMQSLVDGGQRVNTVCDFGPLQVEPPPKQEEASFSCIVH</sequence>
<dbReference type="PANTHER" id="PTHR15454">
    <property type="entry name" value="NISCHARIN RELATED"/>
    <property type="match status" value="1"/>
</dbReference>